<keyword evidence="2" id="KW-0433">Leucine-rich repeat</keyword>
<dbReference type="InterPro" id="IPR059179">
    <property type="entry name" value="MLKL-like_MCAfunc"/>
</dbReference>
<keyword evidence="9" id="KW-1185">Reference proteome</keyword>
<comment type="similarity">
    <text evidence="1">Belongs to the disease resistance NB-LRR family.</text>
</comment>
<comment type="caution">
    <text evidence="8">The sequence shown here is derived from an EMBL/GenBank/DDBJ whole genome shotgun (WGS) entry which is preliminary data.</text>
</comment>
<dbReference type="Pfam" id="PF05659">
    <property type="entry name" value="RPW8"/>
    <property type="match status" value="1"/>
</dbReference>
<reference evidence="9" key="1">
    <citation type="submission" date="2019-07" db="EMBL/GenBank/DDBJ databases">
        <title>De Novo Assembly of kiwifruit Actinidia rufa.</title>
        <authorList>
            <person name="Sugita-Konishi S."/>
            <person name="Sato K."/>
            <person name="Mori E."/>
            <person name="Abe Y."/>
            <person name="Kisaki G."/>
            <person name="Hamano K."/>
            <person name="Suezawa K."/>
            <person name="Otani M."/>
            <person name="Fukuda T."/>
            <person name="Manabe T."/>
            <person name="Gomi K."/>
            <person name="Tabuchi M."/>
            <person name="Akimitsu K."/>
            <person name="Kataoka I."/>
        </authorList>
    </citation>
    <scope>NUCLEOTIDE SEQUENCE [LARGE SCALE GENOMIC DNA]</scope>
    <source>
        <strain evidence="9">cv. Fuchu</strain>
    </source>
</reference>
<evidence type="ECO:0000313" key="8">
    <source>
        <dbReference type="EMBL" id="GFS33171.1"/>
    </source>
</evidence>
<keyword evidence="3" id="KW-0677">Repeat</keyword>
<feature type="domain" description="RPW8" evidence="7">
    <location>
        <begin position="1"/>
        <end position="149"/>
    </location>
</feature>
<dbReference type="GO" id="GO:0005524">
    <property type="term" value="F:ATP binding"/>
    <property type="evidence" value="ECO:0007669"/>
    <property type="project" value="UniProtKB-KW"/>
</dbReference>
<organism evidence="8 9">
    <name type="scientific">Actinidia rufa</name>
    <dbReference type="NCBI Taxonomy" id="165716"/>
    <lineage>
        <taxon>Eukaryota</taxon>
        <taxon>Viridiplantae</taxon>
        <taxon>Streptophyta</taxon>
        <taxon>Embryophyta</taxon>
        <taxon>Tracheophyta</taxon>
        <taxon>Spermatophyta</taxon>
        <taxon>Magnoliopsida</taxon>
        <taxon>eudicotyledons</taxon>
        <taxon>Gunneridae</taxon>
        <taxon>Pentapetalae</taxon>
        <taxon>asterids</taxon>
        <taxon>Ericales</taxon>
        <taxon>Actinidiaceae</taxon>
        <taxon>Actinidia</taxon>
    </lineage>
</organism>
<name>A0A7J0DE86_9ERIC</name>
<dbReference type="Gene3D" id="1.10.10.10">
    <property type="entry name" value="Winged helix-like DNA-binding domain superfamily/Winged helix DNA-binding domain"/>
    <property type="match status" value="1"/>
</dbReference>
<dbReference type="Pfam" id="PF00931">
    <property type="entry name" value="NB-ARC"/>
    <property type="match status" value="1"/>
</dbReference>
<evidence type="ECO:0000256" key="3">
    <source>
        <dbReference type="ARBA" id="ARBA00022737"/>
    </source>
</evidence>
<evidence type="ECO:0000313" key="9">
    <source>
        <dbReference type="Proteomes" id="UP000585474"/>
    </source>
</evidence>
<dbReference type="InterPro" id="IPR008808">
    <property type="entry name" value="Powdery_mildew-R_dom"/>
</dbReference>
<dbReference type="SUPFAM" id="SSF52058">
    <property type="entry name" value="L domain-like"/>
    <property type="match status" value="1"/>
</dbReference>
<evidence type="ECO:0000256" key="5">
    <source>
        <dbReference type="ARBA" id="ARBA00022821"/>
    </source>
</evidence>
<dbReference type="FunFam" id="1.10.8.430:FF:000003">
    <property type="entry name" value="Probable disease resistance protein At5g66910"/>
    <property type="match status" value="1"/>
</dbReference>
<proteinExistence type="inferred from homology"/>
<dbReference type="InterPro" id="IPR032675">
    <property type="entry name" value="LRR_dom_sf"/>
</dbReference>
<dbReference type="PROSITE" id="PS51153">
    <property type="entry name" value="RPW8"/>
    <property type="match status" value="1"/>
</dbReference>
<dbReference type="PRINTS" id="PR00364">
    <property type="entry name" value="DISEASERSIST"/>
</dbReference>
<dbReference type="InterPro" id="IPR027417">
    <property type="entry name" value="P-loop_NTPase"/>
</dbReference>
<evidence type="ECO:0000256" key="1">
    <source>
        <dbReference type="ARBA" id="ARBA00008894"/>
    </source>
</evidence>
<keyword evidence="6" id="KW-0067">ATP-binding</keyword>
<evidence type="ECO:0000256" key="2">
    <source>
        <dbReference type="ARBA" id="ARBA00022614"/>
    </source>
</evidence>
<dbReference type="Gene3D" id="3.40.50.300">
    <property type="entry name" value="P-loop containing nucleotide triphosphate hydrolases"/>
    <property type="match status" value="1"/>
</dbReference>
<dbReference type="Gene3D" id="3.80.10.10">
    <property type="entry name" value="Ribonuclease Inhibitor"/>
    <property type="match status" value="1"/>
</dbReference>
<evidence type="ECO:0000256" key="4">
    <source>
        <dbReference type="ARBA" id="ARBA00022741"/>
    </source>
</evidence>
<keyword evidence="5" id="KW-0611">Plant defense</keyword>
<dbReference type="OrthoDB" id="1357022at2759"/>
<dbReference type="CDD" id="cd21037">
    <property type="entry name" value="MLKL_NTD"/>
    <property type="match status" value="1"/>
</dbReference>
<protein>
    <submittedName>
        <fullName evidence="8">ADR1-like 2</fullName>
    </submittedName>
</protein>
<sequence>MAVTDFFAGEIATELLKNLVKICRKSVLCKRTAEQLVTSIDDLLPIIQEIKYTGVELPPPRQRHLDALSETLVGGRDLARKVSNSGRWNVYKNLQLARKMEKLEKKVSGFLNGPLQAYILADVHHLRFDTAEKFDRIENSTRRLEQRLGAVNIGVGREGTGWYEEAVRRAEEEERCEGSLVNLGVGMDVAKRKVKEMVIGKDDFRVVGICGIGGSGKTTLAREICRDDEVRSYFNNRVFFLTVSQSPNVEQLRSKIWGMILGNNSVDSIDTIPPCTLQYDFRIVVKTLVILDDVWSIPVLEQLIVKIPGCKTLVVSRFKFTPPVINCTYELELLRENEAVALFCHAAFGQNAIPSGSNEKLIKQVVDECKGLPLALKVIGALLRDKPEMFWTSAKSRLSRSQPICESHEIHLLERMRLSIDCLPEKVRECFLDLGSFPEDKKIPLDVLINIWVDLHDIEEEDAFAILVELAEKNLLTPVKDARYGDIYSSYYDISVYQHDVLRDLAIYLSNRENVNQRRRLLMPRRETGIPKEWERNIDKPFNAQIVSVHTGEMREMDWFSMEFPKAEVLILNFSSSEYFLPPFIDNMPKLKALVLINYSTSNAVLRNLSVFTNLSNLRSLWFEKISVPQLPETTLPLKNLRKISLVLCKINTSFDDSVVDLPHLFPYLSELTMDHCVDLTELPPSICKMNKLESLSVTNCHSLRELPTDLGKLNSLKILRTYACPSLRRLPPGICSLVWLHYLDISQCVNLASLPEGIGGLKSLEKIDMRECPQIRNLPKSAAWLRSLRRVICDEEVSWLWREVERSVPGLCVQVAEECFNLDWLAE</sequence>
<dbReference type="InterPro" id="IPR042197">
    <property type="entry name" value="Apaf_helical"/>
</dbReference>
<dbReference type="GO" id="GO:0006952">
    <property type="term" value="P:defense response"/>
    <property type="evidence" value="ECO:0007669"/>
    <property type="project" value="UniProtKB-KW"/>
</dbReference>
<dbReference type="Proteomes" id="UP000585474">
    <property type="component" value="Unassembled WGS sequence"/>
</dbReference>
<accession>A0A7J0DE86</accession>
<dbReference type="GO" id="GO:0043531">
    <property type="term" value="F:ADP binding"/>
    <property type="evidence" value="ECO:0007669"/>
    <property type="project" value="InterPro"/>
</dbReference>
<dbReference type="SUPFAM" id="SSF52540">
    <property type="entry name" value="P-loop containing nucleoside triphosphate hydrolases"/>
    <property type="match status" value="1"/>
</dbReference>
<keyword evidence="4" id="KW-0547">Nucleotide-binding</keyword>
<evidence type="ECO:0000256" key="6">
    <source>
        <dbReference type="ARBA" id="ARBA00022840"/>
    </source>
</evidence>
<dbReference type="InterPro" id="IPR036388">
    <property type="entry name" value="WH-like_DNA-bd_sf"/>
</dbReference>
<dbReference type="PANTHER" id="PTHR36766:SF30">
    <property type="entry name" value="TIR-NBS TYPE DISEASE RESISTANCE PROTEIN-RELATED"/>
    <property type="match status" value="1"/>
</dbReference>
<dbReference type="FunFam" id="3.80.10.10:FF:001428">
    <property type="entry name" value="Probable disease resistance protein At5g04720"/>
    <property type="match status" value="1"/>
</dbReference>
<dbReference type="Gene3D" id="1.10.8.430">
    <property type="entry name" value="Helical domain of apoptotic protease-activating factors"/>
    <property type="match status" value="1"/>
</dbReference>
<gene>
    <name evidence="8" type="ORF">Acr_00g0026780</name>
</gene>
<dbReference type="PANTHER" id="PTHR36766">
    <property type="entry name" value="PLANT BROAD-SPECTRUM MILDEW RESISTANCE PROTEIN RPW8"/>
    <property type="match status" value="1"/>
</dbReference>
<evidence type="ECO:0000259" key="7">
    <source>
        <dbReference type="PROSITE" id="PS51153"/>
    </source>
</evidence>
<dbReference type="InterPro" id="IPR002182">
    <property type="entry name" value="NB-ARC"/>
</dbReference>
<dbReference type="EMBL" id="BJWL01000182">
    <property type="protein sequence ID" value="GFS33171.1"/>
    <property type="molecule type" value="Genomic_DNA"/>
</dbReference>
<dbReference type="AlphaFoldDB" id="A0A7J0DE86"/>